<evidence type="ECO:0000256" key="1">
    <source>
        <dbReference type="ARBA" id="ARBA00004429"/>
    </source>
</evidence>
<dbReference type="Pfam" id="PF05128">
    <property type="entry name" value="DUF697"/>
    <property type="match status" value="1"/>
</dbReference>
<organism evidence="10 11">
    <name type="scientific">Paracoccus niistensis</name>
    <dbReference type="NCBI Taxonomy" id="632935"/>
    <lineage>
        <taxon>Bacteria</taxon>
        <taxon>Pseudomonadati</taxon>
        <taxon>Pseudomonadota</taxon>
        <taxon>Alphaproteobacteria</taxon>
        <taxon>Rhodobacterales</taxon>
        <taxon>Paracoccaceae</taxon>
        <taxon>Paracoccus</taxon>
    </lineage>
</organism>
<proteinExistence type="inferred from homology"/>
<evidence type="ECO:0000256" key="3">
    <source>
        <dbReference type="ARBA" id="ARBA00022475"/>
    </source>
</evidence>
<keyword evidence="6 9" id="KW-1133">Transmembrane helix</keyword>
<feature type="compositionally biased region" description="Low complexity" evidence="8">
    <location>
        <begin position="18"/>
        <end position="34"/>
    </location>
</feature>
<name>A0ABV6I4X6_9RHOB</name>
<keyword evidence="4" id="KW-0997">Cell inner membrane</keyword>
<keyword evidence="7 9" id="KW-0472">Membrane</keyword>
<dbReference type="PANTHER" id="PTHR39342:SF1">
    <property type="entry name" value="UPF0283 MEMBRANE PROTEIN YCJF"/>
    <property type="match status" value="1"/>
</dbReference>
<dbReference type="PANTHER" id="PTHR39342">
    <property type="entry name" value="UPF0283 MEMBRANE PROTEIN YCJF"/>
    <property type="match status" value="1"/>
</dbReference>
<accession>A0ABV6I4X6</accession>
<dbReference type="RefSeq" id="WP_377698639.1">
    <property type="nucleotide sequence ID" value="NZ_JBHLWE010000029.1"/>
</dbReference>
<evidence type="ECO:0000256" key="8">
    <source>
        <dbReference type="SAM" id="MobiDB-lite"/>
    </source>
</evidence>
<keyword evidence="3" id="KW-1003">Cell membrane</keyword>
<dbReference type="Proteomes" id="UP001589799">
    <property type="component" value="Unassembled WGS sequence"/>
</dbReference>
<sequence>MPDTPPPRRGPVLIEYGPAASESAAEPEAARPASGLGDATSPPQETRPDPQDRSVPGPVPPRVERTDTPPPRRDARAPRLLDAPAGPSPADAPPIDDGLPSSLPRPRTMEMVTRIVGRGPSKVTRFFLNSLAALLTFLLSMAALRFFDSLMARSPVLGWTGIGLFAAFTLATLALAVREYAAWARLGRIDAIHRESGLALSSGDLKRANAAVDRLDALYARRPEMARARQNLAQRRGDSFDARVVLAMAEAELLAPLDQQARREIEAAARTVAAATALIPLALADVLTALAANLRMIRRMAEIYGGRAGAVGGWRLARTVVTHLIATGAVAAGDDLIHTVAGGGILAKVSRRFGEGVVNGALTARVGIAAMEVCRPLPFIQAPRPKVGNLLTRGLKGLFGND</sequence>
<evidence type="ECO:0000256" key="9">
    <source>
        <dbReference type="SAM" id="Phobius"/>
    </source>
</evidence>
<evidence type="ECO:0000256" key="4">
    <source>
        <dbReference type="ARBA" id="ARBA00022519"/>
    </source>
</evidence>
<dbReference type="InterPro" id="IPR006507">
    <property type="entry name" value="UPF0283"/>
</dbReference>
<evidence type="ECO:0000313" key="10">
    <source>
        <dbReference type="EMBL" id="MFC0340994.1"/>
    </source>
</evidence>
<feature type="transmembrane region" description="Helical" evidence="9">
    <location>
        <begin position="126"/>
        <end position="144"/>
    </location>
</feature>
<keyword evidence="5 9" id="KW-0812">Transmembrane</keyword>
<evidence type="ECO:0000256" key="7">
    <source>
        <dbReference type="ARBA" id="ARBA00023136"/>
    </source>
</evidence>
<comment type="similarity">
    <text evidence="2">Belongs to the UPF0283 family.</text>
</comment>
<keyword evidence="11" id="KW-1185">Reference proteome</keyword>
<evidence type="ECO:0000256" key="5">
    <source>
        <dbReference type="ARBA" id="ARBA00022692"/>
    </source>
</evidence>
<feature type="transmembrane region" description="Helical" evidence="9">
    <location>
        <begin position="156"/>
        <end position="177"/>
    </location>
</feature>
<feature type="compositionally biased region" description="Basic and acidic residues" evidence="8">
    <location>
        <begin position="62"/>
        <end position="79"/>
    </location>
</feature>
<dbReference type="EMBL" id="JBHLWE010000029">
    <property type="protein sequence ID" value="MFC0340994.1"/>
    <property type="molecule type" value="Genomic_DNA"/>
</dbReference>
<evidence type="ECO:0000256" key="6">
    <source>
        <dbReference type="ARBA" id="ARBA00022989"/>
    </source>
</evidence>
<dbReference type="InterPro" id="IPR021147">
    <property type="entry name" value="DUF697"/>
</dbReference>
<dbReference type="NCBIfam" id="TIGR01620">
    <property type="entry name" value="hyp_HI0043"/>
    <property type="match status" value="1"/>
</dbReference>
<protein>
    <submittedName>
        <fullName evidence="10">YcjF family protein</fullName>
    </submittedName>
</protein>
<reference evidence="10 11" key="1">
    <citation type="submission" date="2024-09" db="EMBL/GenBank/DDBJ databases">
        <authorList>
            <person name="Sun Q."/>
            <person name="Mori K."/>
        </authorList>
    </citation>
    <scope>NUCLEOTIDE SEQUENCE [LARGE SCALE GENOMIC DNA]</scope>
    <source>
        <strain evidence="10 11">KCTC 22789</strain>
    </source>
</reference>
<feature type="region of interest" description="Disordered" evidence="8">
    <location>
        <begin position="1"/>
        <end position="104"/>
    </location>
</feature>
<comment type="caution">
    <text evidence="10">The sequence shown here is derived from an EMBL/GenBank/DDBJ whole genome shotgun (WGS) entry which is preliminary data.</text>
</comment>
<gene>
    <name evidence="10" type="ORF">ACFFII_09490</name>
</gene>
<evidence type="ECO:0000256" key="2">
    <source>
        <dbReference type="ARBA" id="ARBA00008255"/>
    </source>
</evidence>
<evidence type="ECO:0000313" key="11">
    <source>
        <dbReference type="Proteomes" id="UP001589799"/>
    </source>
</evidence>
<comment type="subcellular location">
    <subcellularLocation>
        <location evidence="1">Cell inner membrane</location>
        <topology evidence="1">Multi-pass membrane protein</topology>
    </subcellularLocation>
</comment>